<dbReference type="Gene3D" id="2.60.120.260">
    <property type="entry name" value="Galactose-binding domain-like"/>
    <property type="match status" value="1"/>
</dbReference>
<keyword evidence="2" id="KW-0732">Signal</keyword>
<evidence type="ECO:0000256" key="1">
    <source>
        <dbReference type="SAM" id="MobiDB-lite"/>
    </source>
</evidence>
<dbReference type="SUPFAM" id="SSF49785">
    <property type="entry name" value="Galactose-binding domain-like"/>
    <property type="match status" value="1"/>
</dbReference>
<name>A0ABT1DDY2_9ACTN</name>
<protein>
    <submittedName>
        <fullName evidence="3">Alpha/beta hydrolase-fold protein</fullName>
    </submittedName>
</protein>
<accession>A0ABT1DDY2</accession>
<dbReference type="EMBL" id="JAMYJR010000001">
    <property type="protein sequence ID" value="MCO8269015.1"/>
    <property type="molecule type" value="Genomic_DNA"/>
</dbReference>
<feature type="chain" id="PRO_5047096746" evidence="2">
    <location>
        <begin position="25"/>
        <end position="566"/>
    </location>
</feature>
<dbReference type="Gene3D" id="3.40.50.1820">
    <property type="entry name" value="alpha/beta hydrolase"/>
    <property type="match status" value="1"/>
</dbReference>
<dbReference type="InterPro" id="IPR029058">
    <property type="entry name" value="AB_hydrolase_fold"/>
</dbReference>
<gene>
    <name evidence="3" type="ORF">M1L60_00255</name>
</gene>
<organism evidence="3 4">
    <name type="scientific">Paractinoplanes aksuensis</name>
    <dbReference type="NCBI Taxonomy" id="2939490"/>
    <lineage>
        <taxon>Bacteria</taxon>
        <taxon>Bacillati</taxon>
        <taxon>Actinomycetota</taxon>
        <taxon>Actinomycetes</taxon>
        <taxon>Micromonosporales</taxon>
        <taxon>Micromonosporaceae</taxon>
        <taxon>Paractinoplanes</taxon>
    </lineage>
</organism>
<feature type="region of interest" description="Disordered" evidence="1">
    <location>
        <begin position="546"/>
        <end position="566"/>
    </location>
</feature>
<dbReference type="Proteomes" id="UP001523369">
    <property type="component" value="Unassembled WGS sequence"/>
</dbReference>
<dbReference type="InterPro" id="IPR008979">
    <property type="entry name" value="Galactose-bd-like_sf"/>
</dbReference>
<keyword evidence="4" id="KW-1185">Reference proteome</keyword>
<reference evidence="3 4" key="1">
    <citation type="submission" date="2022-06" db="EMBL/GenBank/DDBJ databases">
        <title>New Species of the Genus Actinoplanes, ActinopZanes ferrugineus.</title>
        <authorList>
            <person name="Ding P."/>
        </authorList>
    </citation>
    <scope>NUCLEOTIDE SEQUENCE [LARGE SCALE GENOMIC DNA]</scope>
    <source>
        <strain evidence="3 4">TRM88003</strain>
    </source>
</reference>
<dbReference type="GO" id="GO:0016787">
    <property type="term" value="F:hydrolase activity"/>
    <property type="evidence" value="ECO:0007669"/>
    <property type="project" value="UniProtKB-KW"/>
</dbReference>
<dbReference type="PANTHER" id="PTHR48098">
    <property type="entry name" value="ENTEROCHELIN ESTERASE-RELATED"/>
    <property type="match status" value="1"/>
</dbReference>
<dbReference type="InterPro" id="IPR050583">
    <property type="entry name" value="Mycobacterial_A85_antigen"/>
</dbReference>
<evidence type="ECO:0000313" key="3">
    <source>
        <dbReference type="EMBL" id="MCO8269015.1"/>
    </source>
</evidence>
<feature type="signal peptide" evidence="2">
    <location>
        <begin position="1"/>
        <end position="24"/>
    </location>
</feature>
<comment type="caution">
    <text evidence="3">The sequence shown here is derived from an EMBL/GenBank/DDBJ whole genome shotgun (WGS) entry which is preliminary data.</text>
</comment>
<dbReference type="PANTHER" id="PTHR48098:SF1">
    <property type="entry name" value="DIACYLGLYCEROL ACYLTRANSFERASE_MYCOLYLTRANSFERASE AG85A"/>
    <property type="match status" value="1"/>
</dbReference>
<evidence type="ECO:0000313" key="4">
    <source>
        <dbReference type="Proteomes" id="UP001523369"/>
    </source>
</evidence>
<dbReference type="RefSeq" id="WP_253235159.1">
    <property type="nucleotide sequence ID" value="NZ_JAMYJR010000001.1"/>
</dbReference>
<sequence>MSMKARRALFAAVIVLLASAVAPAAPAAATGNCATTGSVDFGVDLAGGGWKFTTGDDPAWSDPSFVDTGWRDWSVPDNWGAVEDLASYDGYAWYRKTFTLPVRPAGVTDSAVVAALGKIDDADQTFLNGTEIGRTGGFPPTFDSTWEVPREYYPADGLLRWGGTNVIAVRAYDGTGGGGFHQGPVGLFSKARLRALAGITGTAANRTQLALVCAVLNKQHRAVAAGDRRGYAKTLADGFFHQGDTAARRLAELKAPLTDTQAEVFVDSQGRLVVDTIRQWGTLAPARELLYIDPRKGVELGDHARFFRDEYDSAAMKRRVQFNVYLPKSYTRTQAKRFPVVYMLNGFNGSNIEWESRKIDAVLDRLPFEESIVVFPDGDSGWYVDTSAGNFRSMIVDEIVPLVDRNYRTIADREHRGISGVSMGGQGAFTLALKNPDVFSSIASHMGALSFGPLVGTPAEQAANAGLRPLTLVAATSVADLNRHRYYFDGGDSDDYRFGVAAQQMSTLLASKGVKHDYQLGPGRHDDAYWMPKLDRSFGLHAEQFRAHPYRQPKEPKPTKSPYVWP</sequence>
<dbReference type="InterPro" id="IPR000801">
    <property type="entry name" value="Esterase-like"/>
</dbReference>
<dbReference type="SUPFAM" id="SSF53474">
    <property type="entry name" value="alpha/beta-Hydrolases"/>
    <property type="match status" value="1"/>
</dbReference>
<evidence type="ECO:0000256" key="2">
    <source>
        <dbReference type="SAM" id="SignalP"/>
    </source>
</evidence>
<proteinExistence type="predicted"/>
<feature type="compositionally biased region" description="Basic and acidic residues" evidence="1">
    <location>
        <begin position="546"/>
        <end position="558"/>
    </location>
</feature>
<keyword evidence="3" id="KW-0378">Hydrolase</keyword>
<dbReference type="Pfam" id="PF00756">
    <property type="entry name" value="Esterase"/>
    <property type="match status" value="1"/>
</dbReference>